<evidence type="ECO:0000256" key="7">
    <source>
        <dbReference type="ARBA" id="ARBA00022989"/>
    </source>
</evidence>
<comment type="subcellular location">
    <subcellularLocation>
        <location evidence="2">Cell membrane</location>
        <topology evidence="2">Multi-pass membrane protein</topology>
    </subcellularLocation>
</comment>
<comment type="subunit">
    <text evidence="10">Associates with subunits I, II and III to form cytochrome c oxidase.</text>
</comment>
<evidence type="ECO:0000256" key="10">
    <source>
        <dbReference type="PIRNR" id="PIRNR017385"/>
    </source>
</evidence>
<accession>A0A841ARL2</accession>
<sequence>MGANSKLFWILTAYFALLTVVYSVWAIFYNPQGTGIEPAGSVGLLLAAAASGLIAFYIGRTHKAQGGELPQDLTDANIDDGDPEQGFYSPWSWWPVTLAAGLAIIFLGVAVGPWLSLVGGPILLIALVGWVYEYYRGNFSR</sequence>
<evidence type="ECO:0000313" key="13">
    <source>
        <dbReference type="Proteomes" id="UP000536685"/>
    </source>
</evidence>
<evidence type="ECO:0000256" key="1">
    <source>
        <dbReference type="ARBA" id="ARBA00002536"/>
    </source>
</evidence>
<dbReference type="GO" id="GO:0022900">
    <property type="term" value="P:electron transport chain"/>
    <property type="evidence" value="ECO:0007669"/>
    <property type="project" value="InterPro"/>
</dbReference>
<dbReference type="GO" id="GO:0004129">
    <property type="term" value="F:cytochrome-c oxidase activity"/>
    <property type="evidence" value="ECO:0007669"/>
    <property type="project" value="UniProtKB-EC"/>
</dbReference>
<dbReference type="EC" id="7.1.1.9" evidence="10"/>
<dbReference type="RefSeq" id="WP_184238365.1">
    <property type="nucleotide sequence ID" value="NZ_JACHMJ010000001.1"/>
</dbReference>
<evidence type="ECO:0000256" key="4">
    <source>
        <dbReference type="ARBA" id="ARBA00022475"/>
    </source>
</evidence>
<keyword evidence="8 10" id="KW-0472">Membrane</keyword>
<dbReference type="EMBL" id="JACHMJ010000001">
    <property type="protein sequence ID" value="MBB5844326.1"/>
    <property type="molecule type" value="Genomic_DNA"/>
</dbReference>
<keyword evidence="5 11" id="KW-0812">Transmembrane</keyword>
<evidence type="ECO:0000256" key="2">
    <source>
        <dbReference type="ARBA" id="ARBA00004651"/>
    </source>
</evidence>
<feature type="transmembrane region" description="Helical" evidence="11">
    <location>
        <begin position="40"/>
        <end position="59"/>
    </location>
</feature>
<evidence type="ECO:0000256" key="11">
    <source>
        <dbReference type="SAM" id="Phobius"/>
    </source>
</evidence>
<evidence type="ECO:0000256" key="6">
    <source>
        <dbReference type="ARBA" id="ARBA00022967"/>
    </source>
</evidence>
<keyword evidence="7 11" id="KW-1133">Transmembrane helix</keyword>
<comment type="caution">
    <text evidence="12">The sequence shown here is derived from an EMBL/GenBank/DDBJ whole genome shotgun (WGS) entry which is preliminary data.</text>
</comment>
<comment type="similarity">
    <text evidence="3 10">Belongs to the cytochrome c oxidase bacterial subunit CtaF family.</text>
</comment>
<keyword evidence="13" id="KW-1185">Reference proteome</keyword>
<name>A0A841ARL2_9MICO</name>
<comment type="function">
    <text evidence="1 10">Part of cytochrome c oxidase, its function is unknown.</text>
</comment>
<gene>
    <name evidence="12" type="ORF">HD599_002649</name>
</gene>
<dbReference type="Pfam" id="PF12270">
    <property type="entry name" value="Cyt_c_ox_IV"/>
    <property type="match status" value="1"/>
</dbReference>
<organism evidence="12 13">
    <name type="scientific">Conyzicola lurida</name>
    <dbReference type="NCBI Taxonomy" id="1172621"/>
    <lineage>
        <taxon>Bacteria</taxon>
        <taxon>Bacillati</taxon>
        <taxon>Actinomycetota</taxon>
        <taxon>Actinomycetes</taxon>
        <taxon>Micrococcales</taxon>
        <taxon>Microbacteriaceae</taxon>
        <taxon>Conyzicola</taxon>
    </lineage>
</organism>
<keyword evidence="6 10" id="KW-1278">Translocase</keyword>
<evidence type="ECO:0000313" key="12">
    <source>
        <dbReference type="EMBL" id="MBB5844326.1"/>
    </source>
</evidence>
<feature type="transmembrane region" description="Helical" evidence="11">
    <location>
        <begin position="117"/>
        <end position="135"/>
    </location>
</feature>
<protein>
    <recommendedName>
        <fullName evidence="10">Cytochrome c oxidase polypeptide 4</fullName>
        <ecNumber evidence="10">7.1.1.9</ecNumber>
    </recommendedName>
    <alternativeName>
        <fullName evidence="10">Cytochrome aa3 subunit 4</fullName>
    </alternativeName>
    <alternativeName>
        <fullName evidence="10">Cytochrome c oxidase polypeptide IV</fullName>
    </alternativeName>
</protein>
<keyword evidence="4 10" id="KW-1003">Cell membrane</keyword>
<evidence type="ECO:0000256" key="5">
    <source>
        <dbReference type="ARBA" id="ARBA00022692"/>
    </source>
</evidence>
<dbReference type="PIRSF" id="PIRSF017385">
    <property type="entry name" value="CtaF"/>
    <property type="match status" value="1"/>
</dbReference>
<dbReference type="Proteomes" id="UP000536685">
    <property type="component" value="Unassembled WGS sequence"/>
</dbReference>
<dbReference type="GO" id="GO:0005886">
    <property type="term" value="C:plasma membrane"/>
    <property type="evidence" value="ECO:0007669"/>
    <property type="project" value="UniProtKB-SubCell"/>
</dbReference>
<proteinExistence type="inferred from homology"/>
<comment type="catalytic activity">
    <reaction evidence="9 10">
        <text>4 Fe(II)-[cytochrome c] + O2 + 8 H(+)(in) = 4 Fe(III)-[cytochrome c] + 2 H2O + 4 H(+)(out)</text>
        <dbReference type="Rhea" id="RHEA:11436"/>
        <dbReference type="Rhea" id="RHEA-COMP:10350"/>
        <dbReference type="Rhea" id="RHEA-COMP:14399"/>
        <dbReference type="ChEBI" id="CHEBI:15377"/>
        <dbReference type="ChEBI" id="CHEBI:15378"/>
        <dbReference type="ChEBI" id="CHEBI:15379"/>
        <dbReference type="ChEBI" id="CHEBI:29033"/>
        <dbReference type="ChEBI" id="CHEBI:29034"/>
        <dbReference type="EC" id="7.1.1.9"/>
    </reaction>
</comment>
<dbReference type="InterPro" id="IPR021050">
    <property type="entry name" value="Cyt_c_oxidase_su4_actinobac"/>
</dbReference>
<evidence type="ECO:0000256" key="3">
    <source>
        <dbReference type="ARBA" id="ARBA00006870"/>
    </source>
</evidence>
<feature type="transmembrane region" description="Helical" evidence="11">
    <location>
        <begin position="7"/>
        <end position="28"/>
    </location>
</feature>
<evidence type="ECO:0000256" key="9">
    <source>
        <dbReference type="ARBA" id="ARBA00047816"/>
    </source>
</evidence>
<feature type="transmembrane region" description="Helical" evidence="11">
    <location>
        <begin position="91"/>
        <end position="111"/>
    </location>
</feature>
<dbReference type="AlphaFoldDB" id="A0A841ARL2"/>
<evidence type="ECO:0000256" key="8">
    <source>
        <dbReference type="ARBA" id="ARBA00023136"/>
    </source>
</evidence>
<reference evidence="12 13" key="1">
    <citation type="submission" date="2020-08" db="EMBL/GenBank/DDBJ databases">
        <title>Sequencing the genomes of 1000 actinobacteria strains.</title>
        <authorList>
            <person name="Klenk H.-P."/>
        </authorList>
    </citation>
    <scope>NUCLEOTIDE SEQUENCE [LARGE SCALE GENOMIC DNA]</scope>
    <source>
        <strain evidence="12 13">DSM 105784</strain>
    </source>
</reference>